<dbReference type="GO" id="GO:0008270">
    <property type="term" value="F:zinc ion binding"/>
    <property type="evidence" value="ECO:0007669"/>
    <property type="project" value="UniProtKB-KW"/>
</dbReference>
<feature type="zinc finger region" description="TRAF-type" evidence="4">
    <location>
        <begin position="177"/>
        <end position="229"/>
    </location>
</feature>
<reference evidence="9" key="1">
    <citation type="journal article" date="2010" name="Genome Res.">
        <title>Population genomic sequencing of Coccidioides fungi reveals recent hybridization and transposon control.</title>
        <authorList>
            <person name="Neafsey D.E."/>
            <person name="Barker B.M."/>
            <person name="Sharpton T.J."/>
            <person name="Stajich J.E."/>
            <person name="Park D.J."/>
            <person name="Whiston E."/>
            <person name="Hung C.-Y."/>
            <person name="McMahan C."/>
            <person name="White J."/>
            <person name="Sykes S."/>
            <person name="Heiman D."/>
            <person name="Young S."/>
            <person name="Zeng Q."/>
            <person name="Abouelleil A."/>
            <person name="Aftuck L."/>
            <person name="Bessette D."/>
            <person name="Brown A."/>
            <person name="FitzGerald M."/>
            <person name="Lui A."/>
            <person name="Macdonald J.P."/>
            <person name="Priest M."/>
            <person name="Orbach M.J."/>
            <person name="Galgiani J.N."/>
            <person name="Kirkland T.N."/>
            <person name="Cole G.T."/>
            <person name="Birren B.W."/>
            <person name="Henn M.R."/>
            <person name="Taylor J.W."/>
            <person name="Rounsley S.D."/>
        </authorList>
    </citation>
    <scope>NUCLEOTIDE SEQUENCE [LARGE SCALE GENOMIC DNA]</scope>
    <source>
        <strain evidence="9">RMSCC 2394</strain>
    </source>
</reference>
<feature type="compositionally biased region" description="Low complexity" evidence="5">
    <location>
        <begin position="403"/>
        <end position="417"/>
    </location>
</feature>
<organism evidence="8 9">
    <name type="scientific">Coccidioides immitis RMSCC 2394</name>
    <dbReference type="NCBI Taxonomy" id="404692"/>
    <lineage>
        <taxon>Eukaryota</taxon>
        <taxon>Fungi</taxon>
        <taxon>Dikarya</taxon>
        <taxon>Ascomycota</taxon>
        <taxon>Pezizomycotina</taxon>
        <taxon>Eurotiomycetes</taxon>
        <taxon>Eurotiomycetidae</taxon>
        <taxon>Onygenales</taxon>
        <taxon>Onygenaceae</taxon>
        <taxon>Coccidioides</taxon>
    </lineage>
</organism>
<evidence type="ECO:0000313" key="8">
    <source>
        <dbReference type="EMBL" id="KMP00142.1"/>
    </source>
</evidence>
<feature type="compositionally biased region" description="Polar residues" evidence="5">
    <location>
        <begin position="418"/>
        <end position="429"/>
    </location>
</feature>
<dbReference type="InterPro" id="IPR001293">
    <property type="entry name" value="Znf_TRAF"/>
</dbReference>
<dbReference type="PROSITE" id="PS50145">
    <property type="entry name" value="ZF_TRAF"/>
    <property type="match status" value="2"/>
</dbReference>
<name>A0A0J7ASC1_COCIT</name>
<feature type="region of interest" description="Disordered" evidence="5">
    <location>
        <begin position="394"/>
        <end position="452"/>
    </location>
</feature>
<feature type="zinc finger region" description="TRAF-type" evidence="4">
    <location>
        <begin position="97"/>
        <end position="140"/>
    </location>
</feature>
<dbReference type="InterPro" id="IPR013083">
    <property type="entry name" value="Znf_RING/FYVE/PHD"/>
</dbReference>
<sequence length="452" mass="49740">MASDTDSLVDLQSLETVSEYDGHLMCPICHSPFVRPMQLSCDHIFCETCLDTCARALDSSDSIVSSQSLPDDFICPTCRLPTTSPPKSAPRLIVAMCDEILVKCPWSDHGCDEIMQRGYVRSHLEKHCNYRLVSCPDEDCDKMIRKRDIILDGYCLHEPGTCTDCGEEVIQLMIAEHKYKTCPKAEVRCSGCEAVFFRCDLEEHKNRCLKTACKASIYGCRARLPKSEMGTHERACPLANLGPYLESQSTRIASMETMIRLLQQRNEVLEEGIASIRSALQANSRPLAAGAATSSPDTSIENQRTSVSEPMIDTTTRAESSTANNTNTTTYLLSIHESLRGEVTQLADALSALDARANMTILNENLRLREDMAHISAGLNTVRMQVHMLVNSTLQQGQQRMMGTRPSPTPGSSGVSGLNTPGPSTSASQGRGIVELPERSRRLSDSREGTKL</sequence>
<keyword evidence="3 4" id="KW-0862">Zinc</keyword>
<keyword evidence="1 4" id="KW-0479">Metal-binding</keyword>
<dbReference type="Gene3D" id="3.30.40.10">
    <property type="entry name" value="Zinc/RING finger domain, C3HC4 (zinc finger)"/>
    <property type="match status" value="3"/>
</dbReference>
<feature type="domain" description="RING-type" evidence="6">
    <location>
        <begin position="26"/>
        <end position="79"/>
    </location>
</feature>
<dbReference type="InterPro" id="IPR017907">
    <property type="entry name" value="Znf_RING_CS"/>
</dbReference>
<keyword evidence="2 4" id="KW-0863">Zinc-finger</keyword>
<accession>A0A0J7ASC1</accession>
<gene>
    <name evidence="8" type="ORF">CIRG_00284</name>
</gene>
<dbReference type="PROSITE" id="PS00518">
    <property type="entry name" value="ZF_RING_1"/>
    <property type="match status" value="1"/>
</dbReference>
<dbReference type="SUPFAM" id="SSF57850">
    <property type="entry name" value="RING/U-box"/>
    <property type="match status" value="1"/>
</dbReference>
<proteinExistence type="predicted"/>
<protein>
    <recommendedName>
        <fullName evidence="10">TRAF-type zinc finger protein</fullName>
    </recommendedName>
</protein>
<dbReference type="STRING" id="404692.A0A0J7ASC1"/>
<dbReference type="SMART" id="SM00184">
    <property type="entry name" value="RING"/>
    <property type="match status" value="1"/>
</dbReference>
<dbReference type="PANTHER" id="PTHR10131:SF94">
    <property type="entry name" value="TNF RECEPTOR-ASSOCIATED FACTOR 4"/>
    <property type="match status" value="1"/>
</dbReference>
<evidence type="ECO:0000313" key="9">
    <source>
        <dbReference type="Proteomes" id="UP000054565"/>
    </source>
</evidence>
<evidence type="ECO:0008006" key="10">
    <source>
        <dbReference type="Google" id="ProtNLM"/>
    </source>
</evidence>
<evidence type="ECO:0000259" key="7">
    <source>
        <dbReference type="PROSITE" id="PS50145"/>
    </source>
</evidence>
<dbReference type="SUPFAM" id="SSF49599">
    <property type="entry name" value="TRAF domain-like"/>
    <property type="match status" value="1"/>
</dbReference>
<dbReference type="PANTHER" id="PTHR10131">
    <property type="entry name" value="TNF RECEPTOR ASSOCIATED FACTOR"/>
    <property type="match status" value="1"/>
</dbReference>
<evidence type="ECO:0000256" key="2">
    <source>
        <dbReference type="ARBA" id="ARBA00022771"/>
    </source>
</evidence>
<dbReference type="PROSITE" id="PS50089">
    <property type="entry name" value="ZF_RING_2"/>
    <property type="match status" value="1"/>
</dbReference>
<dbReference type="InterPro" id="IPR027370">
    <property type="entry name" value="Znf-RING_euk"/>
</dbReference>
<feature type="domain" description="TRAF-type" evidence="7">
    <location>
        <begin position="97"/>
        <end position="140"/>
    </location>
</feature>
<evidence type="ECO:0000256" key="5">
    <source>
        <dbReference type="SAM" id="MobiDB-lite"/>
    </source>
</evidence>
<feature type="region of interest" description="Disordered" evidence="5">
    <location>
        <begin position="287"/>
        <end position="310"/>
    </location>
</feature>
<feature type="domain" description="TRAF-type" evidence="7">
    <location>
        <begin position="177"/>
        <end position="229"/>
    </location>
</feature>
<evidence type="ECO:0000256" key="4">
    <source>
        <dbReference type="PROSITE-ProRule" id="PRU00207"/>
    </source>
</evidence>
<dbReference type="Proteomes" id="UP000054565">
    <property type="component" value="Unassembled WGS sequence"/>
</dbReference>
<evidence type="ECO:0000256" key="3">
    <source>
        <dbReference type="ARBA" id="ARBA00022833"/>
    </source>
</evidence>
<dbReference type="Pfam" id="PF13445">
    <property type="entry name" value="zf-RING_UBOX"/>
    <property type="match status" value="1"/>
</dbReference>
<dbReference type="OrthoDB" id="1630758at2759"/>
<evidence type="ECO:0000259" key="6">
    <source>
        <dbReference type="PROSITE" id="PS50089"/>
    </source>
</evidence>
<evidence type="ECO:0000256" key="1">
    <source>
        <dbReference type="ARBA" id="ARBA00022723"/>
    </source>
</evidence>
<dbReference type="EMBL" id="DS028093">
    <property type="protein sequence ID" value="KMP00142.1"/>
    <property type="molecule type" value="Genomic_DNA"/>
</dbReference>
<feature type="compositionally biased region" description="Basic and acidic residues" evidence="5">
    <location>
        <begin position="436"/>
        <end position="452"/>
    </location>
</feature>
<feature type="compositionally biased region" description="Polar residues" evidence="5">
    <location>
        <begin position="292"/>
        <end position="308"/>
    </location>
</feature>
<dbReference type="InterPro" id="IPR001841">
    <property type="entry name" value="Znf_RING"/>
</dbReference>
<dbReference type="AlphaFoldDB" id="A0A0J7ASC1"/>